<dbReference type="InterPro" id="IPR011051">
    <property type="entry name" value="RmlC_Cupin_sf"/>
</dbReference>
<dbReference type="Pfam" id="PF07883">
    <property type="entry name" value="Cupin_2"/>
    <property type="match status" value="1"/>
</dbReference>
<dbReference type="SUPFAM" id="SSF51182">
    <property type="entry name" value="RmlC-like cupins"/>
    <property type="match status" value="1"/>
</dbReference>
<keyword evidence="3" id="KW-1185">Reference proteome</keyword>
<proteinExistence type="predicted"/>
<dbReference type="Proteomes" id="UP000189818">
    <property type="component" value="Unassembled WGS sequence"/>
</dbReference>
<evidence type="ECO:0000313" key="3">
    <source>
        <dbReference type="Proteomes" id="UP000189818"/>
    </source>
</evidence>
<gene>
    <name evidence="2" type="ORF">SAMN06295920_104393</name>
</gene>
<accession>A0A1T5CY27</accession>
<reference evidence="3" key="1">
    <citation type="submission" date="2017-02" db="EMBL/GenBank/DDBJ databases">
        <authorList>
            <person name="Varghese N."/>
            <person name="Submissions S."/>
        </authorList>
    </citation>
    <scope>NUCLEOTIDE SEQUENCE [LARGE SCALE GENOMIC DNA]</scope>
    <source>
        <strain evidence="3">UM2</strain>
    </source>
</reference>
<dbReference type="STRING" id="439228.SAMN06295920_104393"/>
<dbReference type="InterPro" id="IPR013096">
    <property type="entry name" value="Cupin_2"/>
</dbReference>
<dbReference type="InterPro" id="IPR014710">
    <property type="entry name" value="RmlC-like_jellyroll"/>
</dbReference>
<name>A0A1T5CY27_9SPHN</name>
<dbReference type="RefSeq" id="WP_079648279.1">
    <property type="nucleotide sequence ID" value="NZ_FUYM01000004.1"/>
</dbReference>
<dbReference type="Gene3D" id="2.60.120.10">
    <property type="entry name" value="Jelly Rolls"/>
    <property type="match status" value="1"/>
</dbReference>
<evidence type="ECO:0000259" key="1">
    <source>
        <dbReference type="Pfam" id="PF07883"/>
    </source>
</evidence>
<dbReference type="EMBL" id="FUYM01000004">
    <property type="protein sequence ID" value="SKB64110.1"/>
    <property type="molecule type" value="Genomic_DNA"/>
</dbReference>
<protein>
    <submittedName>
        <fullName evidence="2">Cupin domain-containing protein</fullName>
    </submittedName>
</protein>
<evidence type="ECO:0000313" key="2">
    <source>
        <dbReference type="EMBL" id="SKB64110.1"/>
    </source>
</evidence>
<sequence>MQIIPMQWDDAVVQIENLGETVSSGRVTTTYGMAAFPVGVRHPAEGYSAHAGTEISFILDGEFDVETPEGTTRVGRDSLVVIPAGEPHATLTLSAGRVAYFLVAEEQE</sequence>
<organism evidence="2 3">
    <name type="scientific">Rhizorhabdus histidinilytica</name>
    <dbReference type="NCBI Taxonomy" id="439228"/>
    <lineage>
        <taxon>Bacteria</taxon>
        <taxon>Pseudomonadati</taxon>
        <taxon>Pseudomonadota</taxon>
        <taxon>Alphaproteobacteria</taxon>
        <taxon>Sphingomonadales</taxon>
        <taxon>Sphingomonadaceae</taxon>
        <taxon>Rhizorhabdus</taxon>
    </lineage>
</organism>
<dbReference type="AlphaFoldDB" id="A0A1T5CY27"/>
<dbReference type="OrthoDB" id="8017763at2"/>
<feature type="domain" description="Cupin type-2" evidence="1">
    <location>
        <begin position="47"/>
        <end position="99"/>
    </location>
</feature>